<feature type="compositionally biased region" description="Gly residues" evidence="5">
    <location>
        <begin position="511"/>
        <end position="525"/>
    </location>
</feature>
<evidence type="ECO:0000256" key="5">
    <source>
        <dbReference type="SAM" id="MobiDB-lite"/>
    </source>
</evidence>
<evidence type="ECO:0000256" key="4">
    <source>
        <dbReference type="ARBA" id="ARBA00023136"/>
    </source>
</evidence>
<dbReference type="InterPro" id="IPR051694">
    <property type="entry name" value="Immunoregulatory_rcpt-like"/>
</dbReference>
<dbReference type="Proteomes" id="UP001174934">
    <property type="component" value="Unassembled WGS sequence"/>
</dbReference>
<feature type="region of interest" description="Disordered" evidence="5">
    <location>
        <begin position="511"/>
        <end position="563"/>
    </location>
</feature>
<feature type="compositionally biased region" description="Basic and acidic residues" evidence="5">
    <location>
        <begin position="1468"/>
        <end position="1477"/>
    </location>
</feature>
<feature type="region of interest" description="Disordered" evidence="5">
    <location>
        <begin position="428"/>
        <end position="447"/>
    </location>
</feature>
<organism evidence="8 9">
    <name type="scientific">Bombardia bombarda</name>
    <dbReference type="NCBI Taxonomy" id="252184"/>
    <lineage>
        <taxon>Eukaryota</taxon>
        <taxon>Fungi</taxon>
        <taxon>Dikarya</taxon>
        <taxon>Ascomycota</taxon>
        <taxon>Pezizomycotina</taxon>
        <taxon>Sordariomycetes</taxon>
        <taxon>Sordariomycetidae</taxon>
        <taxon>Sordariales</taxon>
        <taxon>Lasiosphaeriaceae</taxon>
        <taxon>Bombardia</taxon>
    </lineage>
</organism>
<sequence>MEEVPQFVSLDDGREFFWGYQANILLTMADFTFSDAVFNRRRKVEQHQRREEVDAFMSVSQNPASIFARDACSDVFGSTASNSICTPSFTLCCVRSRQVFPSCQQYLGRGWCCVGGNATDNCYVDSESVCDEKNSVPCTRLAEGTTKACCPRLTSCHPSYNASEDFVRCQIQYSDLLQAAAASTASAQSSTSTSSTSSSSSSSSSTSVSSSTSAVSSSTTGAAAASSLTSVPSPSSTVPADSSSAAALSPGAIGGVAVAATLAFSAAMVFLYWFLRRRWKKQHEMSQLSPGMPGAPGPSVAHTMPDQSTYGYTSYVNNDGTSSVYVPPGPQGHSPGPQGYYGAPEAPKIIGHSGNPAELDTRVDPAEIGPNPRSEFSGNGGRDGSGPEHVFVQHQFLSNPDSIWTCIMQSQPAVLLSAVGQDGVAGSQSWDGSANFSAPTGRHGRPGRDALYPTAGARGGDVSISLAYDETRPGSFQVVGQAPQPAAEPWKIEVNGSQRLLLDCRGGNGGSGGFGEVGQKGGDGYDGADATKNSSGGNGGPGGDGGHGGRGTSGAAGGPGGRAFVTVRENDLDTLIGLNWDLRGGKGGQPGEHGDGGNGGAGGRGGSSYSWSETVDEHVQDANGNYGVQHQTVRHSNPGGGPGPGGKGGWSYHDTEVLYPGQDGAPGFSKVTVLHPDGTSVEYPSRYMLAVTSFDVYDENDDGINEPGEYIIITNIVVQNTGLMPGPSKLQVLVRGTKWLDPVLLPVDLPSGILPGQTVQVPGSLKAFIRNESTMREAGTLLRARDTVSLRAFSPRLQRDVPEFEGGVAVVYQYPLTMTMPKYLDCVAKGDIVRFSWQVENISKKAQGRASAMGRETGTHLSDPRGLFDLKRANPDTPHTVMDMIGVLEPGETMAFAIDFEVSDLVDDFTTGNMLVNLMLADPYTGKLRSLVRFDLRIQISPSYRYNPSARFLLVINAQSPNSFVLRLLHFIQLGLHLPVDIFNLSLNGSFRAIDTKQEVLSNYSGKTVIILGNTMNYFQNGTRQPWELLDVRQAFDLAKGGTSFLVVTPENMTSLRGFAHLLSIHIPDSSSPPAPDSLLVASSIQDIIDNVASSGRSVAIATLSVKKKPLRNLDKTVMSVAKSVQQQLANKFPLRRFLVAPCDPELADLERAATKKSASNPKNGMLAIIEGLSHDTKLVASLEPFQSQSATLSEYNMAMITHSLPFKDQCGIFWNLLGHDTTYGVSTDVVYGGDGLQHLSRAAAGDGGEESAAFVSGKACDALSWSIATQISSELSHFCAGSGLAQPSLLIQLPLLNCFFSTAPKSFPSTTGSTNSTSPFTPLLSILGHIRGTSTPLNFTQRLGHTFGTRMGKRKKKVRAVVVSAVSDPLAKLCGTVAAAPKKSKKAKDGEAAAAVLTKKRPASEQMVDMEKITSKQLAQIKKDKPHLDRVARAHELACIMLEELTRTSSARFIDVANSSTGGSKSADADAARDGGNKQQQTVVVMSKEEYAKLRGQQAERRARIEGDAKFSGERLRKMVNKAAAIPATATATATATVTVPATVPATVPDTPSPTTLLLAAPEPTKTLEWKTAMTVQVGEDPVELAAAA</sequence>
<feature type="region of interest" description="Disordered" evidence="5">
    <location>
        <begin position="582"/>
        <end position="609"/>
    </location>
</feature>
<feature type="transmembrane region" description="Helical" evidence="6">
    <location>
        <begin position="252"/>
        <end position="275"/>
    </location>
</feature>
<accession>A0AA39WGS5</accession>
<dbReference type="GO" id="GO:0071944">
    <property type="term" value="C:cell periphery"/>
    <property type="evidence" value="ECO:0007669"/>
    <property type="project" value="UniProtKB-ARBA"/>
</dbReference>
<keyword evidence="9" id="KW-1185">Reference proteome</keyword>
<keyword evidence="3 6" id="KW-1133">Transmembrane helix</keyword>
<evidence type="ECO:0000256" key="1">
    <source>
        <dbReference type="ARBA" id="ARBA00004167"/>
    </source>
</evidence>
<dbReference type="EMBL" id="JAULSR010000007">
    <property type="protein sequence ID" value="KAK0615131.1"/>
    <property type="molecule type" value="Genomic_DNA"/>
</dbReference>
<feature type="domain" description="DUF7932" evidence="7">
    <location>
        <begin position="689"/>
        <end position="814"/>
    </location>
</feature>
<feature type="compositionally biased region" description="Gly residues" evidence="5">
    <location>
        <begin position="585"/>
        <end position="606"/>
    </location>
</feature>
<dbReference type="Pfam" id="PF25560">
    <property type="entry name" value="DUF7932"/>
    <property type="match status" value="1"/>
</dbReference>
<comment type="caution">
    <text evidence="8">The sequence shown here is derived from an EMBL/GenBank/DDBJ whole genome shotgun (WGS) entry which is preliminary data.</text>
</comment>
<evidence type="ECO:0000256" key="6">
    <source>
        <dbReference type="SAM" id="Phobius"/>
    </source>
</evidence>
<name>A0AA39WGS5_9PEZI</name>
<feature type="compositionally biased region" description="Gly residues" evidence="5">
    <location>
        <begin position="638"/>
        <end position="649"/>
    </location>
</feature>
<feature type="region of interest" description="Disordered" evidence="5">
    <location>
        <begin position="189"/>
        <end position="214"/>
    </location>
</feature>
<gene>
    <name evidence="8" type="ORF">B0T17DRAFT_657375</name>
</gene>
<protein>
    <recommendedName>
        <fullName evidence="7">DUF7932 domain-containing protein</fullName>
    </recommendedName>
</protein>
<reference evidence="8" key="1">
    <citation type="submission" date="2023-06" db="EMBL/GenBank/DDBJ databases">
        <title>Genome-scale phylogeny and comparative genomics of the fungal order Sordariales.</title>
        <authorList>
            <consortium name="Lawrence Berkeley National Laboratory"/>
            <person name="Hensen N."/>
            <person name="Bonometti L."/>
            <person name="Westerberg I."/>
            <person name="Brannstrom I.O."/>
            <person name="Guillou S."/>
            <person name="Cros-Aarteil S."/>
            <person name="Calhoun S."/>
            <person name="Haridas S."/>
            <person name="Kuo A."/>
            <person name="Mondo S."/>
            <person name="Pangilinan J."/>
            <person name="Riley R."/>
            <person name="LaButti K."/>
            <person name="Andreopoulos B."/>
            <person name="Lipzen A."/>
            <person name="Chen C."/>
            <person name="Yanf M."/>
            <person name="Daum C."/>
            <person name="Ng V."/>
            <person name="Clum A."/>
            <person name="Steindorff A."/>
            <person name="Ohm R."/>
            <person name="Martin F."/>
            <person name="Silar P."/>
            <person name="Natvig D."/>
            <person name="Lalanne C."/>
            <person name="Gautier V."/>
            <person name="Ament-velasquez S.L."/>
            <person name="Kruys A."/>
            <person name="Hutchinson M.I."/>
            <person name="Powell A.J."/>
            <person name="Barry K."/>
            <person name="Miller A.N."/>
            <person name="Grigoriev I.V."/>
            <person name="Debuchy R."/>
            <person name="Gladieux P."/>
            <person name="Thoren M.H."/>
            <person name="Johannesson H."/>
        </authorList>
    </citation>
    <scope>NUCLEOTIDE SEQUENCE</scope>
    <source>
        <strain evidence="8">SMH3391-2</strain>
    </source>
</reference>
<evidence type="ECO:0000313" key="9">
    <source>
        <dbReference type="Proteomes" id="UP001174934"/>
    </source>
</evidence>
<evidence type="ECO:0000256" key="2">
    <source>
        <dbReference type="ARBA" id="ARBA00022692"/>
    </source>
</evidence>
<dbReference type="PANTHER" id="PTHR15549">
    <property type="entry name" value="PAIRED IMMUNOGLOBULIN-LIKE TYPE 2 RECEPTOR"/>
    <property type="match status" value="1"/>
</dbReference>
<feature type="compositionally biased region" description="Polar residues" evidence="5">
    <location>
        <begin position="428"/>
        <end position="438"/>
    </location>
</feature>
<feature type="region of interest" description="Disordered" evidence="5">
    <location>
        <begin position="631"/>
        <end position="650"/>
    </location>
</feature>
<evidence type="ECO:0000313" key="8">
    <source>
        <dbReference type="EMBL" id="KAK0615131.1"/>
    </source>
</evidence>
<comment type="subcellular location">
    <subcellularLocation>
        <location evidence="1">Membrane</location>
        <topology evidence="1">Single-pass membrane protein</topology>
    </subcellularLocation>
</comment>
<proteinExistence type="predicted"/>
<evidence type="ECO:0000256" key="3">
    <source>
        <dbReference type="ARBA" id="ARBA00022989"/>
    </source>
</evidence>
<keyword evidence="2 6" id="KW-0812">Transmembrane</keyword>
<dbReference type="GO" id="GO:0016020">
    <property type="term" value="C:membrane"/>
    <property type="evidence" value="ECO:0007669"/>
    <property type="project" value="UniProtKB-SubCell"/>
</dbReference>
<dbReference type="InterPro" id="IPR057692">
    <property type="entry name" value="DUF7932"/>
</dbReference>
<keyword evidence="4 6" id="KW-0472">Membrane</keyword>
<feature type="compositionally biased region" description="Gly residues" evidence="5">
    <location>
        <begin position="536"/>
        <end position="561"/>
    </location>
</feature>
<evidence type="ECO:0000259" key="7">
    <source>
        <dbReference type="Pfam" id="PF25560"/>
    </source>
</evidence>
<feature type="region of interest" description="Disordered" evidence="5">
    <location>
        <begin position="1459"/>
        <end position="1480"/>
    </location>
</feature>